<evidence type="ECO:0000256" key="1">
    <source>
        <dbReference type="SAM" id="MobiDB-lite"/>
    </source>
</evidence>
<feature type="region of interest" description="Disordered" evidence="1">
    <location>
        <begin position="418"/>
        <end position="446"/>
    </location>
</feature>
<dbReference type="OMA" id="HSITIIW"/>
<dbReference type="GO" id="GO:1904161">
    <property type="term" value="P:DNA synthesis involved in UV-damage excision repair"/>
    <property type="evidence" value="ECO:0007669"/>
    <property type="project" value="TreeGrafter"/>
</dbReference>
<accession>A0A1J1GLG3</accession>
<protein>
    <recommendedName>
        <fullName evidence="4">DNA polymerase delta subunit 3</fullName>
    </recommendedName>
</protein>
<gene>
    <name evidence="2" type="ORF">PGAL8A_00074900</name>
</gene>
<dbReference type="VEuPathDB" id="PlasmoDB:PGAL8A_00074900"/>
<feature type="region of interest" description="Disordered" evidence="1">
    <location>
        <begin position="255"/>
        <end position="280"/>
    </location>
</feature>
<evidence type="ECO:0000313" key="2">
    <source>
        <dbReference type="EMBL" id="CRG93045.1"/>
    </source>
</evidence>
<dbReference type="InterPro" id="IPR019038">
    <property type="entry name" value="POLD3"/>
</dbReference>
<dbReference type="PANTHER" id="PTHR17598">
    <property type="entry name" value="DNA POLYMERASE DELTA SUBUNIT 3"/>
    <property type="match status" value="1"/>
</dbReference>
<dbReference type="GO" id="GO:0006297">
    <property type="term" value="P:nucleotide-excision repair, DNA gap filling"/>
    <property type="evidence" value="ECO:0007669"/>
    <property type="project" value="TreeGrafter"/>
</dbReference>
<dbReference type="RefSeq" id="XP_028525867.1">
    <property type="nucleotide sequence ID" value="XM_028675123.1"/>
</dbReference>
<dbReference type="EMBL" id="CVMV01000004">
    <property type="protein sequence ID" value="CRG93045.1"/>
    <property type="molecule type" value="Genomic_DNA"/>
</dbReference>
<sequence length="458" mass="53460">MNTQSVKNITSIEELLFLYDSLINDGHVITVVNVKNSLKLPSDLSQKFMNYYYGNRKDQLSVTYLVEGYKKDSNEYICAILTQKEVLELQKEQNEYSIKIYSIQSNKSKIDLSVLWKQEINELNKVFENTDLKNQLLIPQFSDIILGDLEVKNVENNLNSQHSFLQNEKEIKDNNRKINVKETDNNKNKDDNNVDKKIDSISEYKIKDRIDDERTKTLIKKEIHIEDKDSNESEQLKKNIENDYSKIVNSFRNENSNLSNDSDNFKQSSNVSNKRKLEDSNSYKIKRENLTVDSVNNEINKPICEVNSKTMNKSKPNKSENETLTNNILIKKEKKIDESNKNRIETKLKKTKLEIKKTDVKPELFQSDSSDDNENKILEENEKPLKTFPKIKSVKETQMFYENGYLVTVDKDSCIHIDSSESNNNDPKKVIKDTTSSNNKKRKNLQQTLLTNFFKKKK</sequence>
<dbReference type="PANTHER" id="PTHR17598:SF13">
    <property type="entry name" value="DNA POLYMERASE DELTA SUBUNIT 3"/>
    <property type="match status" value="1"/>
</dbReference>
<organism evidence="2 3">
    <name type="scientific">Plasmodium gallinaceum</name>
    <dbReference type="NCBI Taxonomy" id="5849"/>
    <lineage>
        <taxon>Eukaryota</taxon>
        <taxon>Sar</taxon>
        <taxon>Alveolata</taxon>
        <taxon>Apicomplexa</taxon>
        <taxon>Aconoidasida</taxon>
        <taxon>Haemosporida</taxon>
        <taxon>Plasmodiidae</taxon>
        <taxon>Plasmodium</taxon>
        <taxon>Plasmodium (Haemamoeba)</taxon>
    </lineage>
</organism>
<name>A0A1J1GLG3_PLAGA</name>
<proteinExistence type="predicted"/>
<keyword evidence="3" id="KW-1185">Reference proteome</keyword>
<dbReference type="GO" id="GO:0043625">
    <property type="term" value="C:delta DNA polymerase complex"/>
    <property type="evidence" value="ECO:0007669"/>
    <property type="project" value="InterPro"/>
</dbReference>
<evidence type="ECO:0000313" key="3">
    <source>
        <dbReference type="Proteomes" id="UP000220797"/>
    </source>
</evidence>
<dbReference type="OrthoDB" id="381955at2759"/>
<dbReference type="AlphaFoldDB" id="A0A1J1GLG3"/>
<dbReference type="GeneID" id="39729274"/>
<dbReference type="Proteomes" id="UP000220797">
    <property type="component" value="Unassembled WGS sequence"/>
</dbReference>
<dbReference type="GO" id="GO:0003887">
    <property type="term" value="F:DNA-directed DNA polymerase activity"/>
    <property type="evidence" value="ECO:0007669"/>
    <property type="project" value="TreeGrafter"/>
</dbReference>
<dbReference type="GO" id="GO:0006271">
    <property type="term" value="P:DNA strand elongation involved in DNA replication"/>
    <property type="evidence" value="ECO:0007669"/>
    <property type="project" value="TreeGrafter"/>
</dbReference>
<reference evidence="2" key="1">
    <citation type="submission" date="2015-04" db="EMBL/GenBank/DDBJ databases">
        <authorList>
            <consortium name="Pathogen Informatics"/>
        </authorList>
    </citation>
    <scope>NUCLEOTIDE SEQUENCE [LARGE SCALE GENOMIC DNA]</scope>
    <source>
        <strain evidence="2">8A</strain>
    </source>
</reference>
<evidence type="ECO:0008006" key="4">
    <source>
        <dbReference type="Google" id="ProtNLM"/>
    </source>
</evidence>
<comment type="caution">
    <text evidence="2">The sequence shown here is derived from an EMBL/GenBank/DDBJ whole genome shotgun (WGS) entry which is preliminary data.</text>
</comment>